<proteinExistence type="predicted"/>
<evidence type="ECO:0000256" key="1">
    <source>
        <dbReference type="SAM" id="Phobius"/>
    </source>
</evidence>
<dbReference type="RefSeq" id="WP_146395840.1">
    <property type="nucleotide sequence ID" value="NZ_SJPJ01000001.1"/>
</dbReference>
<keyword evidence="1" id="KW-1133">Transmembrane helix</keyword>
<dbReference type="Proteomes" id="UP000315010">
    <property type="component" value="Unassembled WGS sequence"/>
</dbReference>
<evidence type="ECO:0000313" key="2">
    <source>
        <dbReference type="EMBL" id="TWT80656.1"/>
    </source>
</evidence>
<accession>A0A5C5Z0X0</accession>
<sequence length="573" mass="64083">MSEDCEIRRIMFVGAQQAGKTTMMCGWFHLAKSVYAADPIMEYEQTAQLLETYQRYIDAAVVDPTNRGEVTRSRFHCQHQHHKFDLELIDYSGEDISSSASKFLHSADGESLNPLEAGFVSDLENADWIIMVHDPQSIAEGTAAQVVDSLWLAKVLPRLLFAGGDGTIANATIYLSRGDQASQDVIDQAESSLREAIQSSNLATLPIKCGNAKVWEQKEQAAPERHFAQFFAQTMLSVLNRPGAVVLPKLKQQRVGRWAYVFAVVAAILFASIWMYLEKPTPQDDPKWQGLIAELDNLEDGANNSIDYTKAQKLVVELDRVESRFKTDFPSIDSPEVSGRIEDLRADLNAIEKPSGSEKIASAIVELRKLHGPNLTAFYVGLAELAKKERMNDVAWQKDARDEWEVIEKFCEQVSGGVPVQLAHSSFKGPYWWTSTIGEDDLKLEIWLAEPGDPQPFDADTDELASLGTDIKGSVQSGDEYSVRWAGAVAEQSSEKNLVVNIKFDTQVWVRLYSYDFDNETLEFVKVPRDGPLGLDWFDRSQSVRVSDDAYNLIVRISTELKVPAAIQEAFKN</sequence>
<keyword evidence="3" id="KW-1185">Reference proteome</keyword>
<gene>
    <name evidence="2" type="ORF">CA13_21010</name>
</gene>
<keyword evidence="1" id="KW-0812">Transmembrane</keyword>
<reference evidence="2 3" key="1">
    <citation type="submission" date="2019-02" db="EMBL/GenBank/DDBJ databases">
        <title>Deep-cultivation of Planctomycetes and their phenomic and genomic characterization uncovers novel biology.</title>
        <authorList>
            <person name="Wiegand S."/>
            <person name="Jogler M."/>
            <person name="Boedeker C."/>
            <person name="Pinto D."/>
            <person name="Vollmers J."/>
            <person name="Rivas-Marin E."/>
            <person name="Kohn T."/>
            <person name="Peeters S.H."/>
            <person name="Heuer A."/>
            <person name="Rast P."/>
            <person name="Oberbeckmann S."/>
            <person name="Bunk B."/>
            <person name="Jeske O."/>
            <person name="Meyerdierks A."/>
            <person name="Storesund J.E."/>
            <person name="Kallscheuer N."/>
            <person name="Luecker S."/>
            <person name="Lage O.M."/>
            <person name="Pohl T."/>
            <person name="Merkel B.J."/>
            <person name="Hornburger P."/>
            <person name="Mueller R.-W."/>
            <person name="Bruemmer F."/>
            <person name="Labrenz M."/>
            <person name="Spormann A.M."/>
            <person name="Op Den Camp H."/>
            <person name="Overmann J."/>
            <person name="Amann R."/>
            <person name="Jetten M.S.M."/>
            <person name="Mascher T."/>
            <person name="Medema M.H."/>
            <person name="Devos D.P."/>
            <person name="Kaster A.-K."/>
            <person name="Ovreas L."/>
            <person name="Rohde M."/>
            <person name="Galperin M.Y."/>
            <person name="Jogler C."/>
        </authorList>
    </citation>
    <scope>NUCLEOTIDE SEQUENCE [LARGE SCALE GENOMIC DNA]</scope>
    <source>
        <strain evidence="2 3">CA13</strain>
    </source>
</reference>
<comment type="caution">
    <text evidence="2">The sequence shown here is derived from an EMBL/GenBank/DDBJ whole genome shotgun (WGS) entry which is preliminary data.</text>
</comment>
<name>A0A5C5Z0X0_9BACT</name>
<organism evidence="2 3">
    <name type="scientific">Novipirellula herctigrandis</name>
    <dbReference type="NCBI Taxonomy" id="2527986"/>
    <lineage>
        <taxon>Bacteria</taxon>
        <taxon>Pseudomonadati</taxon>
        <taxon>Planctomycetota</taxon>
        <taxon>Planctomycetia</taxon>
        <taxon>Pirellulales</taxon>
        <taxon>Pirellulaceae</taxon>
        <taxon>Novipirellula</taxon>
    </lineage>
</organism>
<protein>
    <submittedName>
        <fullName evidence="2">Uncharacterized protein</fullName>
    </submittedName>
</protein>
<keyword evidence="1" id="KW-0472">Membrane</keyword>
<dbReference type="AlphaFoldDB" id="A0A5C5Z0X0"/>
<evidence type="ECO:0000313" key="3">
    <source>
        <dbReference type="Proteomes" id="UP000315010"/>
    </source>
</evidence>
<dbReference type="EMBL" id="SJPJ01000001">
    <property type="protein sequence ID" value="TWT80656.1"/>
    <property type="molecule type" value="Genomic_DNA"/>
</dbReference>
<feature type="transmembrane region" description="Helical" evidence="1">
    <location>
        <begin position="258"/>
        <end position="277"/>
    </location>
</feature>